<dbReference type="OrthoDB" id="9815286at2"/>
<evidence type="ECO:0000256" key="3">
    <source>
        <dbReference type="ARBA" id="ARBA00022692"/>
    </source>
</evidence>
<name>A0A0F4LSZ5_9LACO</name>
<dbReference type="GO" id="GO:0005886">
    <property type="term" value="C:plasma membrane"/>
    <property type="evidence" value="ECO:0007669"/>
    <property type="project" value="UniProtKB-SubCell"/>
</dbReference>
<sequence length="78" mass="8939">MHLPIKRSGTDYVIAGVLGGLADYLNWNSNLLRVFWLIFSLTAFPGILAYLVLWLLMKKPEVKVYRKSDPTPHQRTGH</sequence>
<evidence type="ECO:0000256" key="4">
    <source>
        <dbReference type="ARBA" id="ARBA00022989"/>
    </source>
</evidence>
<evidence type="ECO:0000259" key="7">
    <source>
        <dbReference type="Pfam" id="PF04024"/>
    </source>
</evidence>
<comment type="caution">
    <text evidence="8">The sequence shown here is derived from an EMBL/GenBank/DDBJ whole genome shotgun (WGS) entry which is preliminary data.</text>
</comment>
<keyword evidence="9" id="KW-1185">Reference proteome</keyword>
<feature type="domain" description="Phage shock protein PspC N-terminal" evidence="7">
    <location>
        <begin position="6"/>
        <end position="59"/>
    </location>
</feature>
<comment type="subcellular location">
    <subcellularLocation>
        <location evidence="1">Cell membrane</location>
        <topology evidence="1">Single-pass membrane protein</topology>
    </subcellularLocation>
</comment>
<keyword evidence="2" id="KW-1003">Cell membrane</keyword>
<proteinExistence type="predicted"/>
<evidence type="ECO:0000256" key="2">
    <source>
        <dbReference type="ARBA" id="ARBA00022475"/>
    </source>
</evidence>
<dbReference type="HOGENOM" id="CLU_143433_0_0_9"/>
<dbReference type="Proteomes" id="UP000033558">
    <property type="component" value="Unassembled WGS sequence"/>
</dbReference>
<dbReference type="RefSeq" id="WP_046316339.1">
    <property type="nucleotide sequence ID" value="NZ_JAMBKR010000001.1"/>
</dbReference>
<keyword evidence="4 6" id="KW-1133">Transmembrane helix</keyword>
<dbReference type="InterPro" id="IPR007168">
    <property type="entry name" value="Phageshock_PspC_N"/>
</dbReference>
<reference evidence="8 9" key="1">
    <citation type="submission" date="2015-01" db="EMBL/GenBank/DDBJ databases">
        <title>Comparative genomics of the lactic acid bacteria isolated from the honey bee gut.</title>
        <authorList>
            <person name="Ellegaard K.M."/>
            <person name="Tamarit D."/>
            <person name="Javelind E."/>
            <person name="Olofsson T."/>
            <person name="Andersson S.G."/>
            <person name="Vasquez A."/>
        </authorList>
    </citation>
    <scope>NUCLEOTIDE SEQUENCE [LARGE SCALE GENOMIC DNA]</scope>
    <source>
        <strain evidence="8 9">Bin4</strain>
    </source>
</reference>
<evidence type="ECO:0000256" key="5">
    <source>
        <dbReference type="ARBA" id="ARBA00023136"/>
    </source>
</evidence>
<organism evidence="8 9">
    <name type="scientific">Bombilactobacillus mellifer</name>
    <dbReference type="NCBI Taxonomy" id="1218492"/>
    <lineage>
        <taxon>Bacteria</taxon>
        <taxon>Bacillati</taxon>
        <taxon>Bacillota</taxon>
        <taxon>Bacilli</taxon>
        <taxon>Lactobacillales</taxon>
        <taxon>Lactobacillaceae</taxon>
        <taxon>Bombilactobacillus</taxon>
    </lineage>
</organism>
<dbReference type="EMBL" id="JXJQ01000008">
    <property type="protein sequence ID" value="KJY61715.1"/>
    <property type="molecule type" value="Genomic_DNA"/>
</dbReference>
<dbReference type="PANTHER" id="PTHR33885">
    <property type="entry name" value="PHAGE SHOCK PROTEIN C"/>
    <property type="match status" value="1"/>
</dbReference>
<evidence type="ECO:0000256" key="1">
    <source>
        <dbReference type="ARBA" id="ARBA00004162"/>
    </source>
</evidence>
<dbReference type="Pfam" id="PF04024">
    <property type="entry name" value="PspC"/>
    <property type="match status" value="1"/>
</dbReference>
<dbReference type="AlphaFoldDB" id="A0A0F4LSZ5"/>
<keyword evidence="5 6" id="KW-0472">Membrane</keyword>
<dbReference type="InterPro" id="IPR052027">
    <property type="entry name" value="PspC"/>
</dbReference>
<protein>
    <submittedName>
        <fullName evidence="8">Stress-responsive transcription regulator</fullName>
    </submittedName>
</protein>
<dbReference type="STRING" id="1218492.JG30_07640"/>
<evidence type="ECO:0000313" key="9">
    <source>
        <dbReference type="Proteomes" id="UP000033558"/>
    </source>
</evidence>
<evidence type="ECO:0000313" key="8">
    <source>
        <dbReference type="EMBL" id="KJY61715.1"/>
    </source>
</evidence>
<dbReference type="PANTHER" id="PTHR33885:SF3">
    <property type="entry name" value="PHAGE SHOCK PROTEIN C"/>
    <property type="match status" value="1"/>
</dbReference>
<dbReference type="PATRIC" id="fig|1218492.5.peg.902"/>
<evidence type="ECO:0000256" key="6">
    <source>
        <dbReference type="SAM" id="Phobius"/>
    </source>
</evidence>
<accession>A0A0F4LSZ5</accession>
<keyword evidence="3 6" id="KW-0812">Transmembrane</keyword>
<gene>
    <name evidence="8" type="ORF">JG30_07640</name>
</gene>
<feature type="transmembrane region" description="Helical" evidence="6">
    <location>
        <begin position="34"/>
        <end position="57"/>
    </location>
</feature>